<dbReference type="Ensembl" id="ENSPKIT00000013404.1">
    <property type="protein sequence ID" value="ENSPKIP00000032535.1"/>
    <property type="gene ID" value="ENSPKIG00000012598.1"/>
</dbReference>
<dbReference type="AlphaFoldDB" id="A0A3B3SQD2"/>
<comment type="similarity">
    <text evidence="3">Belongs to the CENP-Q/OKP1 family.</text>
</comment>
<dbReference type="GeneTree" id="ENSGT00390000005599"/>
<protein>
    <recommendedName>
        <fullName evidence="4">Centromere protein Q</fullName>
    </recommendedName>
</protein>
<feature type="coiled-coil region" evidence="8">
    <location>
        <begin position="145"/>
        <end position="193"/>
    </location>
</feature>
<evidence type="ECO:0000256" key="4">
    <source>
        <dbReference type="ARBA" id="ARBA00016397"/>
    </source>
</evidence>
<organism evidence="10 11">
    <name type="scientific">Paramormyrops kingsleyae</name>
    <dbReference type="NCBI Taxonomy" id="1676925"/>
    <lineage>
        <taxon>Eukaryota</taxon>
        <taxon>Metazoa</taxon>
        <taxon>Chordata</taxon>
        <taxon>Craniata</taxon>
        <taxon>Vertebrata</taxon>
        <taxon>Euteleostomi</taxon>
        <taxon>Actinopterygii</taxon>
        <taxon>Neopterygii</taxon>
        <taxon>Teleostei</taxon>
        <taxon>Osteoglossocephala</taxon>
        <taxon>Osteoglossomorpha</taxon>
        <taxon>Osteoglossiformes</taxon>
        <taxon>Mormyridae</taxon>
        <taxon>Paramormyrops</taxon>
    </lineage>
</organism>
<keyword evidence="11" id="KW-1185">Reference proteome</keyword>
<evidence type="ECO:0000256" key="7">
    <source>
        <dbReference type="ARBA" id="ARBA00023328"/>
    </source>
</evidence>
<evidence type="ECO:0000256" key="1">
    <source>
        <dbReference type="ARBA" id="ARBA00004123"/>
    </source>
</evidence>
<feature type="region of interest" description="Disordered" evidence="9">
    <location>
        <begin position="1"/>
        <end position="24"/>
    </location>
</feature>
<proteinExistence type="inferred from homology"/>
<dbReference type="PANTHER" id="PTHR31345">
    <property type="entry name" value="CENTROMERE PROTEIN Q"/>
    <property type="match status" value="1"/>
</dbReference>
<evidence type="ECO:0000256" key="6">
    <source>
        <dbReference type="ARBA" id="ARBA00023242"/>
    </source>
</evidence>
<reference evidence="10" key="2">
    <citation type="submission" date="2025-09" db="UniProtKB">
        <authorList>
            <consortium name="Ensembl"/>
        </authorList>
    </citation>
    <scope>IDENTIFICATION</scope>
</reference>
<dbReference type="InterPro" id="IPR025212">
    <property type="entry name" value="CAD_CENP-Q"/>
</dbReference>
<reference evidence="10" key="1">
    <citation type="submission" date="2025-08" db="UniProtKB">
        <authorList>
            <consortium name="Ensembl"/>
        </authorList>
    </citation>
    <scope>IDENTIFICATION</scope>
</reference>
<keyword evidence="6" id="KW-0539">Nucleus</keyword>
<evidence type="ECO:0000313" key="11">
    <source>
        <dbReference type="Proteomes" id="UP000261540"/>
    </source>
</evidence>
<dbReference type="GO" id="GO:0000775">
    <property type="term" value="C:chromosome, centromeric region"/>
    <property type="evidence" value="ECO:0007669"/>
    <property type="project" value="UniProtKB-SubCell"/>
</dbReference>
<name>A0A3B3SQD2_9TELE</name>
<dbReference type="STRING" id="1676925.ENSPKIP00000032535"/>
<dbReference type="CTD" id="55166"/>
<evidence type="ECO:0000256" key="8">
    <source>
        <dbReference type="SAM" id="Coils"/>
    </source>
</evidence>
<keyword evidence="8" id="KW-0175">Coiled coil</keyword>
<dbReference type="PANTHER" id="PTHR31345:SF3">
    <property type="entry name" value="CENTROMERE PROTEIN Q"/>
    <property type="match status" value="1"/>
</dbReference>
<dbReference type="OrthoDB" id="8927710at2759"/>
<evidence type="ECO:0000256" key="9">
    <source>
        <dbReference type="SAM" id="MobiDB-lite"/>
    </source>
</evidence>
<dbReference type="GO" id="GO:0005634">
    <property type="term" value="C:nucleus"/>
    <property type="evidence" value="ECO:0007669"/>
    <property type="project" value="UniProtKB-SubCell"/>
</dbReference>
<evidence type="ECO:0000256" key="2">
    <source>
        <dbReference type="ARBA" id="ARBA00004584"/>
    </source>
</evidence>
<dbReference type="KEGG" id="pki:111832764"/>
<keyword evidence="5" id="KW-0158">Chromosome</keyword>
<accession>A0A3B3SQD2</accession>
<evidence type="ECO:0000256" key="5">
    <source>
        <dbReference type="ARBA" id="ARBA00022454"/>
    </source>
</evidence>
<evidence type="ECO:0000313" key="10">
    <source>
        <dbReference type="Ensembl" id="ENSPKIP00000032535.1"/>
    </source>
</evidence>
<sequence length="273" mass="30747">MKPFRASGRTSSLPPSRRNGGRKGRQAFFQEEGPNAGAMWHETSIKCRSKDGYTRKVKSQDTWNPMAQNSITALDNMLSLSIMSVLTMKQKDKEQSQKHLNNLKDRFMSICTQLKVPSQKHGAILQGSHLHQVEAKRATLGKQCLEVIEEQVSTVVRALEQLEGKIEVLKEENRRLKNKLEEQENSCQEFLQLAEQGILHLPTLPLRNGQECPLQEQMVGMVTGPGVAGHLVQTLKSSLELEGMHAFLEKSHQQADGLLWNTGQPNHHCPFPR</sequence>
<comment type="subcellular location">
    <subcellularLocation>
        <location evidence="2">Chromosome</location>
        <location evidence="2">Centromere</location>
    </subcellularLocation>
    <subcellularLocation>
        <location evidence="1">Nucleus</location>
    </subcellularLocation>
</comment>
<dbReference type="Pfam" id="PF13094">
    <property type="entry name" value="CENP-Q"/>
    <property type="match status" value="1"/>
</dbReference>
<dbReference type="Proteomes" id="UP000261540">
    <property type="component" value="Unplaced"/>
</dbReference>
<keyword evidence="7" id="KW-0137">Centromere</keyword>
<evidence type="ECO:0000256" key="3">
    <source>
        <dbReference type="ARBA" id="ARBA00008191"/>
    </source>
</evidence>